<evidence type="ECO:0000313" key="14">
    <source>
        <dbReference type="Proteomes" id="UP000483672"/>
    </source>
</evidence>
<accession>A0A6G1MN06</accession>
<organism evidence="13 15">
    <name type="scientific">Orbilia oligospora</name>
    <name type="common">Nematode-trapping fungus</name>
    <name type="synonym">Arthrobotrys oligospora</name>
    <dbReference type="NCBI Taxonomy" id="2813651"/>
    <lineage>
        <taxon>Eukaryota</taxon>
        <taxon>Fungi</taxon>
        <taxon>Dikarya</taxon>
        <taxon>Ascomycota</taxon>
        <taxon>Pezizomycotina</taxon>
        <taxon>Orbiliomycetes</taxon>
        <taxon>Orbiliales</taxon>
        <taxon>Orbiliaceae</taxon>
        <taxon>Orbilia</taxon>
    </lineage>
</organism>
<feature type="signal peptide" evidence="10">
    <location>
        <begin position="1"/>
        <end position="19"/>
    </location>
</feature>
<comment type="catalytic activity">
    <reaction evidence="1">
        <text>Random endo-hydrolysis of N-acetyl-beta-D-glucosaminide (1-&gt;4)-beta-linkages in chitin and chitodextrins.</text>
        <dbReference type="EC" id="3.2.1.14"/>
    </reaction>
</comment>
<dbReference type="GO" id="GO:0008061">
    <property type="term" value="F:chitin binding"/>
    <property type="evidence" value="ECO:0007669"/>
    <property type="project" value="InterPro"/>
</dbReference>
<keyword evidence="8" id="KW-0624">Polysaccharide degradation</keyword>
<dbReference type="AlphaFoldDB" id="A0A6G1MN06"/>
<evidence type="ECO:0000256" key="10">
    <source>
        <dbReference type="SAM" id="SignalP"/>
    </source>
</evidence>
<evidence type="ECO:0000256" key="3">
    <source>
        <dbReference type="ARBA" id="ARBA00012729"/>
    </source>
</evidence>
<dbReference type="GO" id="GO:0008843">
    <property type="term" value="F:endochitinase activity"/>
    <property type="evidence" value="ECO:0007669"/>
    <property type="project" value="UniProtKB-EC"/>
</dbReference>
<dbReference type="InterPro" id="IPR017853">
    <property type="entry name" value="GH"/>
</dbReference>
<dbReference type="OrthoDB" id="76388at2759"/>
<dbReference type="SMART" id="SM00636">
    <property type="entry name" value="Glyco_18"/>
    <property type="match status" value="1"/>
</dbReference>
<dbReference type="InterPro" id="IPR001579">
    <property type="entry name" value="Glyco_hydro_18_chit_AS"/>
</dbReference>
<comment type="similarity">
    <text evidence="2">Belongs to the glycosyl hydrolase 18 family. Chitinase class V subfamily.</text>
</comment>
<evidence type="ECO:0000256" key="9">
    <source>
        <dbReference type="RuleBase" id="RU000489"/>
    </source>
</evidence>
<evidence type="ECO:0000256" key="4">
    <source>
        <dbReference type="ARBA" id="ARBA00022801"/>
    </source>
</evidence>
<proteinExistence type="inferred from homology"/>
<dbReference type="GO" id="GO:0005576">
    <property type="term" value="C:extracellular region"/>
    <property type="evidence" value="ECO:0007669"/>
    <property type="project" value="TreeGrafter"/>
</dbReference>
<evidence type="ECO:0000256" key="5">
    <source>
        <dbReference type="ARBA" id="ARBA00023024"/>
    </source>
</evidence>
<dbReference type="PROSITE" id="PS51910">
    <property type="entry name" value="GH18_2"/>
    <property type="match status" value="1"/>
</dbReference>
<dbReference type="Proteomes" id="UP000614610">
    <property type="component" value="Unassembled WGS sequence"/>
</dbReference>
<dbReference type="GO" id="GO:0006032">
    <property type="term" value="P:chitin catabolic process"/>
    <property type="evidence" value="ECO:0007669"/>
    <property type="project" value="UniProtKB-KW"/>
</dbReference>
<gene>
    <name evidence="13" type="primary">CTS2</name>
    <name evidence="12" type="ORF">TWF191_009076</name>
    <name evidence="13" type="ORF">TWF679_002678</name>
</gene>
<evidence type="ECO:0000259" key="11">
    <source>
        <dbReference type="PROSITE" id="PS51910"/>
    </source>
</evidence>
<keyword evidence="7 9" id="KW-0326">Glycosidase</keyword>
<evidence type="ECO:0000313" key="15">
    <source>
        <dbReference type="Proteomes" id="UP000614610"/>
    </source>
</evidence>
<evidence type="ECO:0000256" key="6">
    <source>
        <dbReference type="ARBA" id="ARBA00023277"/>
    </source>
</evidence>
<dbReference type="Proteomes" id="UP000483672">
    <property type="component" value="Unassembled WGS sequence"/>
</dbReference>
<keyword evidence="6" id="KW-0119">Carbohydrate metabolism</keyword>
<evidence type="ECO:0000256" key="8">
    <source>
        <dbReference type="ARBA" id="ARBA00023326"/>
    </source>
</evidence>
<reference evidence="13 14" key="1">
    <citation type="submission" date="2019-06" db="EMBL/GenBank/DDBJ databases">
        <authorList>
            <person name="Palmer J.M."/>
        </authorList>
    </citation>
    <scope>NUCLEOTIDE SEQUENCE</scope>
    <source>
        <strain evidence="12 14">TWF191</strain>
        <strain evidence="13">TWF679</strain>
    </source>
</reference>
<feature type="chain" id="PRO_5041132435" description="chitinase" evidence="10">
    <location>
        <begin position="20"/>
        <end position="519"/>
    </location>
</feature>
<evidence type="ECO:0000256" key="2">
    <source>
        <dbReference type="ARBA" id="ARBA00008682"/>
    </source>
</evidence>
<dbReference type="Gene3D" id="3.20.20.80">
    <property type="entry name" value="Glycosidases"/>
    <property type="match status" value="1"/>
</dbReference>
<dbReference type="InterPro" id="IPR011583">
    <property type="entry name" value="Chitinase_II/V-like_cat"/>
</dbReference>
<dbReference type="SUPFAM" id="SSF51445">
    <property type="entry name" value="(Trans)glycosidases"/>
    <property type="match status" value="1"/>
</dbReference>
<sequence>MKAITIASVLCLLAYTVSSAAIPLDIEERQIQPISTVTGPAGTSYIYALASPIPDNIASQLAAAVSAVPTSTTVVLPDGGVQSTSVVGEVPVASSPAPASGAYTPGYRNIGYYGTWYIFDRKFIPSDIITSQWTHIMAGFWDIGPSGQIAPKDPWSDIQSTNLPNPSTGGGALNGVFEQMFRLKNENRNLKIMLSVGGWLATSEGQWGVSLATPEQRNTFAKSAARTVMDLGLDGIDLDWEYPQNDVETAAHADTLRLLRQELDAAGNILGVNRPLLLSMAAPIGAHFIKTINVPEANKYVDFFNLMSYDMGGAGFSKVSTHAANFFMATDGSTEFCVVDGFEMYLAAGVPTNKLNVLNPIYGHSFAGTDGPGTPFTGPGVGSWGELGTPDYNQILQGGDNVVFEDEKIMASWTYNKQTRQMISFDTPRIIELKTQYLLTRGVGGIGFFAINADKWTISENLVNTALEVLGGASTLEQAENHIIYKDSQYPNVRAYDGVKVVPGKTLVGAATDRSPSYD</sequence>
<dbReference type="PANTHER" id="PTHR11177:SF317">
    <property type="entry name" value="CHITINASE 12-RELATED"/>
    <property type="match status" value="1"/>
</dbReference>
<comment type="caution">
    <text evidence="13">The sequence shown here is derived from an EMBL/GenBank/DDBJ whole genome shotgun (WGS) entry which is preliminary data.</text>
</comment>
<dbReference type="Gene3D" id="3.10.50.10">
    <property type="match status" value="1"/>
</dbReference>
<dbReference type="EC" id="3.2.1.14" evidence="3"/>
<dbReference type="InterPro" id="IPR050314">
    <property type="entry name" value="Glycosyl_Hydrlase_18"/>
</dbReference>
<evidence type="ECO:0000256" key="1">
    <source>
        <dbReference type="ARBA" id="ARBA00000822"/>
    </source>
</evidence>
<keyword evidence="5" id="KW-0146">Chitin degradation</keyword>
<feature type="domain" description="GH18" evidence="11">
    <location>
        <begin position="107"/>
        <end position="473"/>
    </location>
</feature>
<dbReference type="GO" id="GO:0000272">
    <property type="term" value="P:polysaccharide catabolic process"/>
    <property type="evidence" value="ECO:0007669"/>
    <property type="project" value="UniProtKB-KW"/>
</dbReference>
<evidence type="ECO:0000313" key="13">
    <source>
        <dbReference type="EMBL" id="KAF3216837.1"/>
    </source>
</evidence>
<dbReference type="PANTHER" id="PTHR11177">
    <property type="entry name" value="CHITINASE"/>
    <property type="match status" value="1"/>
</dbReference>
<dbReference type="PROSITE" id="PS01095">
    <property type="entry name" value="GH18_1"/>
    <property type="match status" value="1"/>
</dbReference>
<name>A0A6G1MN06_ORBOL</name>
<dbReference type="Pfam" id="PF00704">
    <property type="entry name" value="Glyco_hydro_18"/>
    <property type="match status" value="1"/>
</dbReference>
<keyword evidence="4 9" id="KW-0378">Hydrolase</keyword>
<evidence type="ECO:0000313" key="12">
    <source>
        <dbReference type="EMBL" id="KAF3216247.1"/>
    </source>
</evidence>
<keyword evidence="10" id="KW-0732">Signal</keyword>
<dbReference type="EMBL" id="WIPF01000064">
    <property type="protein sequence ID" value="KAF3216247.1"/>
    <property type="molecule type" value="Genomic_DNA"/>
</dbReference>
<protein>
    <recommendedName>
        <fullName evidence="3">chitinase</fullName>
        <ecNumber evidence="3">3.2.1.14</ecNumber>
    </recommendedName>
</protein>
<dbReference type="SUPFAM" id="SSF54556">
    <property type="entry name" value="Chitinase insertion domain"/>
    <property type="match status" value="1"/>
</dbReference>
<dbReference type="InterPro" id="IPR029070">
    <property type="entry name" value="Chitinase_insertion_sf"/>
</dbReference>
<evidence type="ECO:0000256" key="7">
    <source>
        <dbReference type="ARBA" id="ARBA00023295"/>
    </source>
</evidence>
<dbReference type="InterPro" id="IPR001223">
    <property type="entry name" value="Glyco_hydro18_cat"/>
</dbReference>
<dbReference type="EMBL" id="WIWT01000015">
    <property type="protein sequence ID" value="KAF3216837.1"/>
    <property type="molecule type" value="Genomic_DNA"/>
</dbReference>